<comment type="caution">
    <text evidence="3">The sequence shown here is derived from an EMBL/GenBank/DDBJ whole genome shotgun (WGS) entry which is preliminary data.</text>
</comment>
<dbReference type="SUPFAM" id="SSF53474">
    <property type="entry name" value="alpha/beta-Hydrolases"/>
    <property type="match status" value="1"/>
</dbReference>
<keyword evidence="2" id="KW-0732">Signal</keyword>
<dbReference type="InterPro" id="IPR016582">
    <property type="entry name" value="OHBut_olig_hydro_put"/>
</dbReference>
<gene>
    <name evidence="3" type="ORF">GCM10010946_13530</name>
</gene>
<organism evidence="3 4">
    <name type="scientific">Undibacterium squillarum</name>
    <dbReference type="NCBI Taxonomy" id="1131567"/>
    <lineage>
        <taxon>Bacteria</taxon>
        <taxon>Pseudomonadati</taxon>
        <taxon>Pseudomonadota</taxon>
        <taxon>Betaproteobacteria</taxon>
        <taxon>Burkholderiales</taxon>
        <taxon>Oxalobacteraceae</taxon>
        <taxon>Undibacterium</taxon>
    </lineage>
</organism>
<reference evidence="4" key="1">
    <citation type="journal article" date="2019" name="Int. J. Syst. Evol. Microbiol.">
        <title>The Global Catalogue of Microorganisms (GCM) 10K type strain sequencing project: providing services to taxonomists for standard genome sequencing and annotation.</title>
        <authorList>
            <consortium name="The Broad Institute Genomics Platform"/>
            <consortium name="The Broad Institute Genome Sequencing Center for Infectious Disease"/>
            <person name="Wu L."/>
            <person name="Ma J."/>
        </authorList>
    </citation>
    <scope>NUCLEOTIDE SEQUENCE [LARGE SCALE GENOMIC DNA]</scope>
    <source>
        <strain evidence="4">KCTC 23917</strain>
    </source>
</reference>
<dbReference type="RefSeq" id="WP_189356281.1">
    <property type="nucleotide sequence ID" value="NZ_BMYU01000002.1"/>
</dbReference>
<protein>
    <recommendedName>
        <fullName evidence="5">Tannase/feruloyl esterase family alpha/beta hydrolase</fullName>
    </recommendedName>
</protein>
<sequence length="484" mass="53087">MWKPVLAALPAMMYASFSFAAGPVSCDRVLKQLSAQLTDATCVESPDLTTRNPDTTPRNNAITSLPPMAFMPQDDRAILMPNKRERTPILKTVPGLQIQARFAGDPLQQGRFLLRLPKDWNGRLVIAGASGARSEFNGDFAWSDYVVQKGYAYASQNKGVLSAQASSADDPLACRTGPDAQSYVRFYDNEAGQEFTRWRDFMVLAAQVARQGVQAHYGKAPRYTYAVGTSNGGYQVRRAVESAPEQFDGGVEWAGTYVGEQGPNLLTALPPAIRNFPAYRESGYAADSLAARNLLAAGYPPDLVIDKDGRKTSFLEYHSQHFWEPTQCQWQKRLDPDYNTYGAGPGNYNYLARLSASDVGKNVAAIATTGHIRRPLITVAGTMDGLLPIDLHARAYARQVVAQAGRKAPAYRLYEIQNGNHVESLADDFPQLELMWPHAQHAFDLLVAAVEQQKTLPPAQCVPRGGRIAEKPAQTGHCAQLLQP</sequence>
<keyword evidence="4" id="KW-1185">Reference proteome</keyword>
<dbReference type="Gene3D" id="3.40.50.1820">
    <property type="entry name" value="alpha/beta hydrolase"/>
    <property type="match status" value="1"/>
</dbReference>
<evidence type="ECO:0000256" key="1">
    <source>
        <dbReference type="ARBA" id="ARBA00022801"/>
    </source>
</evidence>
<feature type="chain" id="PRO_5047282352" description="Tannase/feruloyl esterase family alpha/beta hydrolase" evidence="2">
    <location>
        <begin position="21"/>
        <end position="484"/>
    </location>
</feature>
<dbReference type="InterPro" id="IPR029058">
    <property type="entry name" value="AB_hydrolase_fold"/>
</dbReference>
<dbReference type="EMBL" id="BMYU01000002">
    <property type="protein sequence ID" value="GGX36861.1"/>
    <property type="molecule type" value="Genomic_DNA"/>
</dbReference>
<dbReference type="Proteomes" id="UP000653343">
    <property type="component" value="Unassembled WGS sequence"/>
</dbReference>
<keyword evidence="1" id="KW-0378">Hydrolase</keyword>
<evidence type="ECO:0000256" key="2">
    <source>
        <dbReference type="SAM" id="SignalP"/>
    </source>
</evidence>
<dbReference type="Pfam" id="PF10605">
    <property type="entry name" value="3HBOH"/>
    <property type="match status" value="1"/>
</dbReference>
<name>A0ABQ2XWZ9_9BURK</name>
<feature type="signal peptide" evidence="2">
    <location>
        <begin position="1"/>
        <end position="20"/>
    </location>
</feature>
<evidence type="ECO:0000313" key="3">
    <source>
        <dbReference type="EMBL" id="GGX36861.1"/>
    </source>
</evidence>
<proteinExistence type="predicted"/>
<evidence type="ECO:0008006" key="5">
    <source>
        <dbReference type="Google" id="ProtNLM"/>
    </source>
</evidence>
<accession>A0ABQ2XWZ9</accession>
<evidence type="ECO:0000313" key="4">
    <source>
        <dbReference type="Proteomes" id="UP000653343"/>
    </source>
</evidence>